<sequence>MQASFQPILTWSQERVFAAGAQNVVLLIEWKGISNPEESRKRTRKVVAREIELRIWLEAHVTFKGCHGCNAEVGEGRSILLKLGKLYSEARKYIALEFTMAAKPAGIHEVLWLQWQYKQPPVERIRELPLKKLSLEYTHHTDVLSERCCFHVEKHLELLKTEKLLEEAAVQRTKGSIETEFEHLRRQADDLLLLAARSGDMQLVKEAETVYKQLDAKSQASWRTASR</sequence>
<dbReference type="HOGENOM" id="CLU_1218794_0_0_9"/>
<dbReference type="KEGG" id="pgm:PGRAT_05675"/>
<accession>A0A089M462</accession>
<dbReference type="Proteomes" id="UP000029500">
    <property type="component" value="Chromosome"/>
</dbReference>
<name>A0A089M462_9BACL</name>
<dbReference type="STRING" id="189425.PGRAT_05675"/>
<dbReference type="RefSeq" id="WP_025709501.1">
    <property type="nucleotide sequence ID" value="NZ_CP009287.1"/>
</dbReference>
<protein>
    <submittedName>
        <fullName evidence="1">Uncharacterized protein</fullName>
    </submittedName>
</protein>
<evidence type="ECO:0000313" key="2">
    <source>
        <dbReference type="Proteomes" id="UP000029500"/>
    </source>
</evidence>
<organism evidence="1 2">
    <name type="scientific">Paenibacillus graminis</name>
    <dbReference type="NCBI Taxonomy" id="189425"/>
    <lineage>
        <taxon>Bacteria</taxon>
        <taxon>Bacillati</taxon>
        <taxon>Bacillota</taxon>
        <taxon>Bacilli</taxon>
        <taxon>Bacillales</taxon>
        <taxon>Paenibacillaceae</taxon>
        <taxon>Paenibacillus</taxon>
    </lineage>
</organism>
<evidence type="ECO:0000313" key="1">
    <source>
        <dbReference type="EMBL" id="AIQ67180.1"/>
    </source>
</evidence>
<dbReference type="EMBL" id="CP009287">
    <property type="protein sequence ID" value="AIQ67180.1"/>
    <property type="molecule type" value="Genomic_DNA"/>
</dbReference>
<reference evidence="1 2" key="1">
    <citation type="submission" date="2014-08" db="EMBL/GenBank/DDBJ databases">
        <title>Comparative genomics of the Paenibacillus odorifer group.</title>
        <authorList>
            <person name="den Bakker H.C."/>
            <person name="Tsai Y.-C."/>
            <person name="Martin N."/>
            <person name="Korlach J."/>
            <person name="Wiedmann M."/>
        </authorList>
    </citation>
    <scope>NUCLEOTIDE SEQUENCE [LARGE SCALE GENOMIC DNA]</scope>
    <source>
        <strain evidence="1 2">DSM 15220</strain>
    </source>
</reference>
<dbReference type="OrthoDB" id="2632905at2"/>
<proteinExistence type="predicted"/>
<keyword evidence="2" id="KW-1185">Reference proteome</keyword>
<gene>
    <name evidence="1" type="ORF">PGRAT_05675</name>
</gene>
<dbReference type="eggNOG" id="ENOG5030I1E">
    <property type="taxonomic scope" value="Bacteria"/>
</dbReference>
<dbReference type="AlphaFoldDB" id="A0A089M462"/>